<proteinExistence type="predicted"/>
<dbReference type="CDD" id="cd01650">
    <property type="entry name" value="RT_nLTR_like"/>
    <property type="match status" value="1"/>
</dbReference>
<feature type="non-terminal residue" evidence="2">
    <location>
        <position position="1"/>
    </location>
</feature>
<name>A0A814S8T6_9BILA</name>
<organism evidence="2 3">
    <name type="scientific">Brachionus calyciflorus</name>
    <dbReference type="NCBI Taxonomy" id="104777"/>
    <lineage>
        <taxon>Eukaryota</taxon>
        <taxon>Metazoa</taxon>
        <taxon>Spiralia</taxon>
        <taxon>Gnathifera</taxon>
        <taxon>Rotifera</taxon>
        <taxon>Eurotatoria</taxon>
        <taxon>Monogononta</taxon>
        <taxon>Pseudotrocha</taxon>
        <taxon>Ploima</taxon>
        <taxon>Brachionidae</taxon>
        <taxon>Brachionus</taxon>
    </lineage>
</organism>
<evidence type="ECO:0000313" key="2">
    <source>
        <dbReference type="EMBL" id="CAF1143775.1"/>
    </source>
</evidence>
<dbReference type="AlphaFoldDB" id="A0A814S8T6"/>
<dbReference type="EMBL" id="CAJNOC010010867">
    <property type="protein sequence ID" value="CAF1143775.1"/>
    <property type="molecule type" value="Genomic_DNA"/>
</dbReference>
<dbReference type="PANTHER" id="PTHR47027">
    <property type="entry name" value="REVERSE TRANSCRIPTASE DOMAIN-CONTAINING PROTEIN"/>
    <property type="match status" value="1"/>
</dbReference>
<gene>
    <name evidence="2" type="ORF">OXX778_LOCUS23007</name>
</gene>
<dbReference type="PROSITE" id="PS50878">
    <property type="entry name" value="RT_POL"/>
    <property type="match status" value="1"/>
</dbReference>
<dbReference type="PANTHER" id="PTHR47027:SF20">
    <property type="entry name" value="REVERSE TRANSCRIPTASE-LIKE PROTEIN WITH RNA-DIRECTED DNA POLYMERASE DOMAIN"/>
    <property type="match status" value="1"/>
</dbReference>
<evidence type="ECO:0000313" key="3">
    <source>
        <dbReference type="Proteomes" id="UP000663879"/>
    </source>
</evidence>
<dbReference type="InterPro" id="IPR043502">
    <property type="entry name" value="DNA/RNA_pol_sf"/>
</dbReference>
<keyword evidence="3" id="KW-1185">Reference proteome</keyword>
<dbReference type="InterPro" id="IPR000477">
    <property type="entry name" value="RT_dom"/>
</dbReference>
<accession>A0A814S8T6</accession>
<comment type="caution">
    <text evidence="2">The sequence shown here is derived from an EMBL/GenBank/DDBJ whole genome shotgun (WGS) entry which is preliminary data.</text>
</comment>
<reference evidence="2" key="1">
    <citation type="submission" date="2021-02" db="EMBL/GenBank/DDBJ databases">
        <authorList>
            <person name="Nowell W R."/>
        </authorList>
    </citation>
    <scope>NUCLEOTIDE SEQUENCE</scope>
    <source>
        <strain evidence="2">Ploen Becks lab</strain>
    </source>
</reference>
<dbReference type="OrthoDB" id="410104at2759"/>
<dbReference type="Proteomes" id="UP000663879">
    <property type="component" value="Unassembled WGS sequence"/>
</dbReference>
<dbReference type="SUPFAM" id="SSF56672">
    <property type="entry name" value="DNA/RNA polymerases"/>
    <property type="match status" value="1"/>
</dbReference>
<protein>
    <recommendedName>
        <fullName evidence="1">Reverse transcriptase domain-containing protein</fullName>
    </recommendedName>
</protein>
<sequence>SPGHNGISHEMIKYGLSPKFIKILKLLYESIINYDVMPKNFNIGLVKLLVKDISKDCNDFNNLRPLTISESWAIILENILLDELNRTFDNKSNQFGFRQKSSCSHAFFTLKELALFNKRRKKSTHLGVIDASKAFDKVNRFNLWCKLINRAEPFILRTLINYYSVSKVVIVINLEVSNIFNITRGVKQGGPLSPFLFSVYIEELGTTLDESEIGITIGNFTINNILYADDIILIANDEFELNILLKITEEYGLKYEINFNQNKTNFMILFEYLRSCPSMPVIFQGLGLMGS</sequence>
<evidence type="ECO:0000259" key="1">
    <source>
        <dbReference type="PROSITE" id="PS50878"/>
    </source>
</evidence>
<feature type="domain" description="Reverse transcriptase" evidence="1">
    <location>
        <begin position="30"/>
        <end position="288"/>
    </location>
</feature>
<dbReference type="Pfam" id="PF00078">
    <property type="entry name" value="RVT_1"/>
    <property type="match status" value="1"/>
</dbReference>